<keyword evidence="5" id="KW-0411">Iron-sulfur</keyword>
<dbReference type="Proteomes" id="UP001595528">
    <property type="component" value="Unassembled WGS sequence"/>
</dbReference>
<gene>
    <name evidence="7" type="ORF">ACFOGJ_09570</name>
</gene>
<evidence type="ECO:0000259" key="6">
    <source>
        <dbReference type="PROSITE" id="PS51296"/>
    </source>
</evidence>
<evidence type="ECO:0000256" key="3">
    <source>
        <dbReference type="ARBA" id="ARBA00023002"/>
    </source>
</evidence>
<keyword evidence="1" id="KW-0001">2Fe-2S</keyword>
<dbReference type="InterPro" id="IPR015881">
    <property type="entry name" value="ARHD_Rieske_2Fe_2S"/>
</dbReference>
<dbReference type="RefSeq" id="WP_379899648.1">
    <property type="nucleotide sequence ID" value="NZ_JBHRTR010000023.1"/>
</dbReference>
<evidence type="ECO:0000256" key="5">
    <source>
        <dbReference type="ARBA" id="ARBA00023014"/>
    </source>
</evidence>
<name>A0ABV7KYS3_9PROT</name>
<dbReference type="SUPFAM" id="SSF50022">
    <property type="entry name" value="ISP domain"/>
    <property type="match status" value="1"/>
</dbReference>
<comment type="caution">
    <text evidence="7">The sequence shown here is derived from an EMBL/GenBank/DDBJ whole genome shotgun (WGS) entry which is preliminary data.</text>
</comment>
<evidence type="ECO:0000313" key="8">
    <source>
        <dbReference type="Proteomes" id="UP001595528"/>
    </source>
</evidence>
<dbReference type="InterPro" id="IPR017941">
    <property type="entry name" value="Rieske_2Fe-2S"/>
</dbReference>
<dbReference type="SUPFAM" id="SSF55961">
    <property type="entry name" value="Bet v1-like"/>
    <property type="match status" value="1"/>
</dbReference>
<dbReference type="PROSITE" id="PS51296">
    <property type="entry name" value="RIESKE"/>
    <property type="match status" value="1"/>
</dbReference>
<proteinExistence type="predicted"/>
<evidence type="ECO:0000256" key="1">
    <source>
        <dbReference type="ARBA" id="ARBA00022714"/>
    </source>
</evidence>
<evidence type="ECO:0000256" key="2">
    <source>
        <dbReference type="ARBA" id="ARBA00022723"/>
    </source>
</evidence>
<keyword evidence="4" id="KW-0408">Iron</keyword>
<dbReference type="InterPro" id="IPR036922">
    <property type="entry name" value="Rieske_2Fe-2S_sf"/>
</dbReference>
<feature type="domain" description="Rieske" evidence="6">
    <location>
        <begin position="36"/>
        <end position="140"/>
    </location>
</feature>
<dbReference type="PANTHER" id="PTHR21266">
    <property type="entry name" value="IRON-SULFUR DOMAIN CONTAINING PROTEIN"/>
    <property type="match status" value="1"/>
</dbReference>
<dbReference type="Gene3D" id="2.102.10.10">
    <property type="entry name" value="Rieske [2Fe-2S] iron-sulphur domain"/>
    <property type="match status" value="1"/>
</dbReference>
<protein>
    <submittedName>
        <fullName evidence="7">Rieske 2Fe-2S domain-containing protein</fullName>
    </submittedName>
</protein>
<keyword evidence="3" id="KW-0560">Oxidoreductase</keyword>
<dbReference type="CDD" id="cd03479">
    <property type="entry name" value="Rieske_RO_Alpha_PhDO_like"/>
    <property type="match status" value="1"/>
</dbReference>
<reference evidence="8" key="1">
    <citation type="journal article" date="2019" name="Int. J. Syst. Evol. Microbiol.">
        <title>The Global Catalogue of Microorganisms (GCM) 10K type strain sequencing project: providing services to taxonomists for standard genome sequencing and annotation.</title>
        <authorList>
            <consortium name="The Broad Institute Genomics Platform"/>
            <consortium name="The Broad Institute Genome Sequencing Center for Infectious Disease"/>
            <person name="Wu L."/>
            <person name="Ma J."/>
        </authorList>
    </citation>
    <scope>NUCLEOTIDE SEQUENCE [LARGE SCALE GENOMIC DNA]</scope>
    <source>
        <strain evidence="8">KCTC 42964</strain>
    </source>
</reference>
<dbReference type="InterPro" id="IPR050584">
    <property type="entry name" value="Cholesterol_7-desaturase"/>
</dbReference>
<sequence length="393" mass="44326">MSRLQTAYDMKPPSHIVELTEVGRGKPMGEYLRRFWHPVGLAADAGPTPRAVKVLGEELILFRDGQGRAGLLHPRCAHRGASLFYGKVEDRGIRCCYHGWLFDTEGHCLEQPCEPEMGVNRGYVTQPWYPVEERYGLVWAYLGPLDRKPLLPRYELLENLAEGEILDADDRSIGSGGPVIADFNWFQHFENIVDPFHVPVLHGTFSGVQFVDAMNQLPEVEFSEHETGVRVTSYRTLGDGKRLRRITETAAPTLRVVPSPRLDPAGPCTLIGWVLPMDDTSFRIYTVGRVAARGDLQKIRSRMNGKLWEELAPEEHQLFPGDYEAQKSQGDITWHSHEHLALSDRGISMLRRFMRRQVRIVAEGGDPAGVAFKEGEEWVRSPSGNFIEDVAAE</sequence>
<evidence type="ECO:0000313" key="7">
    <source>
        <dbReference type="EMBL" id="MFC3227478.1"/>
    </source>
</evidence>
<keyword evidence="8" id="KW-1185">Reference proteome</keyword>
<dbReference type="PROSITE" id="PS00570">
    <property type="entry name" value="RING_HYDROXYL_ALPHA"/>
    <property type="match status" value="1"/>
</dbReference>
<keyword evidence="2" id="KW-0479">Metal-binding</keyword>
<organism evidence="7 8">
    <name type="scientific">Marinibaculum pumilum</name>
    <dbReference type="NCBI Taxonomy" id="1766165"/>
    <lineage>
        <taxon>Bacteria</taxon>
        <taxon>Pseudomonadati</taxon>
        <taxon>Pseudomonadota</taxon>
        <taxon>Alphaproteobacteria</taxon>
        <taxon>Rhodospirillales</taxon>
        <taxon>Rhodospirillaceae</taxon>
        <taxon>Marinibaculum</taxon>
    </lineage>
</organism>
<evidence type="ECO:0000256" key="4">
    <source>
        <dbReference type="ARBA" id="ARBA00023004"/>
    </source>
</evidence>
<dbReference type="EMBL" id="JBHRTR010000023">
    <property type="protein sequence ID" value="MFC3227478.1"/>
    <property type="molecule type" value="Genomic_DNA"/>
</dbReference>
<accession>A0ABV7KYS3</accession>
<dbReference type="PANTHER" id="PTHR21266:SF59">
    <property type="entry name" value="BLR4922 PROTEIN"/>
    <property type="match status" value="1"/>
</dbReference>
<dbReference type="Pfam" id="PF00355">
    <property type="entry name" value="Rieske"/>
    <property type="match status" value="1"/>
</dbReference>